<accession>A0A4C1VVM8</accession>
<dbReference type="AlphaFoldDB" id="A0A4C1VVM8"/>
<evidence type="ECO:0000313" key="2">
    <source>
        <dbReference type="Proteomes" id="UP000299102"/>
    </source>
</evidence>
<dbReference type="Proteomes" id="UP000299102">
    <property type="component" value="Unassembled WGS sequence"/>
</dbReference>
<protein>
    <submittedName>
        <fullName evidence="1">Uncharacterized protein</fullName>
    </submittedName>
</protein>
<comment type="caution">
    <text evidence="1">The sequence shown here is derived from an EMBL/GenBank/DDBJ whole genome shotgun (WGS) entry which is preliminary data.</text>
</comment>
<evidence type="ECO:0000313" key="1">
    <source>
        <dbReference type="EMBL" id="GBP42831.1"/>
    </source>
</evidence>
<name>A0A4C1VVM8_EUMVA</name>
<dbReference type="EMBL" id="BGZK01000424">
    <property type="protein sequence ID" value="GBP42831.1"/>
    <property type="molecule type" value="Genomic_DNA"/>
</dbReference>
<reference evidence="1 2" key="1">
    <citation type="journal article" date="2019" name="Commun. Biol.">
        <title>The bagworm genome reveals a unique fibroin gene that provides high tensile strength.</title>
        <authorList>
            <person name="Kono N."/>
            <person name="Nakamura H."/>
            <person name="Ohtoshi R."/>
            <person name="Tomita M."/>
            <person name="Numata K."/>
            <person name="Arakawa K."/>
        </authorList>
    </citation>
    <scope>NUCLEOTIDE SEQUENCE [LARGE SCALE GENOMIC DNA]</scope>
</reference>
<keyword evidence="2" id="KW-1185">Reference proteome</keyword>
<organism evidence="1 2">
    <name type="scientific">Eumeta variegata</name>
    <name type="common">Bagworm moth</name>
    <name type="synonym">Eumeta japonica</name>
    <dbReference type="NCBI Taxonomy" id="151549"/>
    <lineage>
        <taxon>Eukaryota</taxon>
        <taxon>Metazoa</taxon>
        <taxon>Ecdysozoa</taxon>
        <taxon>Arthropoda</taxon>
        <taxon>Hexapoda</taxon>
        <taxon>Insecta</taxon>
        <taxon>Pterygota</taxon>
        <taxon>Neoptera</taxon>
        <taxon>Endopterygota</taxon>
        <taxon>Lepidoptera</taxon>
        <taxon>Glossata</taxon>
        <taxon>Ditrysia</taxon>
        <taxon>Tineoidea</taxon>
        <taxon>Psychidae</taxon>
        <taxon>Oiketicinae</taxon>
        <taxon>Eumeta</taxon>
    </lineage>
</organism>
<proteinExistence type="predicted"/>
<sequence length="80" mass="9162">MGVTNNECAWTRETEEMSLVLRLLGPNISYRSKVIATDEIPRPVRYFGRGWRFRSDQRADSIWDELSSGDIAVARSGRSK</sequence>
<gene>
    <name evidence="1" type="ORF">EVAR_83350_1</name>
</gene>